<dbReference type="AlphaFoldDB" id="F9UJ03"/>
<gene>
    <name evidence="1" type="ORF">ThimaDRAFT_4906</name>
</gene>
<reference evidence="1 2" key="1">
    <citation type="submission" date="2011-06" db="EMBL/GenBank/DDBJ databases">
        <title>The draft genome of Thiocapsa marina 5811.</title>
        <authorList>
            <consortium name="US DOE Joint Genome Institute (JGI-PGF)"/>
            <person name="Lucas S."/>
            <person name="Han J."/>
            <person name="Cheng J.-F."/>
            <person name="Goodwin L."/>
            <person name="Pitluck S."/>
            <person name="Peters L."/>
            <person name="Land M.L."/>
            <person name="Hauser L."/>
            <person name="Vogl K."/>
            <person name="Liu Z."/>
            <person name="Imhoff J."/>
            <person name="Thiel V."/>
            <person name="Frigaard N.-U."/>
            <person name="Bryant D."/>
            <person name="Woyke T.J."/>
        </authorList>
    </citation>
    <scope>NUCLEOTIDE SEQUENCE [LARGE SCALE GENOMIC DNA]</scope>
    <source>
        <strain evidence="1 2">5811</strain>
    </source>
</reference>
<evidence type="ECO:0000313" key="2">
    <source>
        <dbReference type="Proteomes" id="UP000005459"/>
    </source>
</evidence>
<protein>
    <submittedName>
        <fullName evidence="1">Uncharacterized protein</fullName>
    </submittedName>
</protein>
<sequence>PEAWLGRQPDRHGRFYRPELAVYKREVVSNSKQLDLALGHLALLQSMYSLAQIGDGAPPREREDSDWCLADVACTKGEINGPPFTLVR</sequence>
<feature type="non-terminal residue" evidence="1">
    <location>
        <position position="1"/>
    </location>
</feature>
<dbReference type="Proteomes" id="UP000005459">
    <property type="component" value="Unassembled WGS sequence"/>
</dbReference>
<accession>F9UJ03</accession>
<dbReference type="RefSeq" id="WP_007195772.1">
    <property type="nucleotide sequence ID" value="NZ_AFWV01000047.1"/>
</dbReference>
<keyword evidence="2" id="KW-1185">Reference proteome</keyword>
<name>F9UJ03_9GAMM</name>
<proteinExistence type="predicted"/>
<evidence type="ECO:0000313" key="1">
    <source>
        <dbReference type="EMBL" id="EGV15813.1"/>
    </source>
</evidence>
<organism evidence="1 2">
    <name type="scientific">Thiocapsa marina 5811</name>
    <dbReference type="NCBI Taxonomy" id="768671"/>
    <lineage>
        <taxon>Bacteria</taxon>
        <taxon>Pseudomonadati</taxon>
        <taxon>Pseudomonadota</taxon>
        <taxon>Gammaproteobacteria</taxon>
        <taxon>Chromatiales</taxon>
        <taxon>Chromatiaceae</taxon>
        <taxon>Thiocapsa</taxon>
    </lineage>
</organism>
<dbReference type="EMBL" id="AFWV01000047">
    <property type="protein sequence ID" value="EGV15813.1"/>
    <property type="molecule type" value="Genomic_DNA"/>
</dbReference>